<dbReference type="EMBL" id="CDMY01000275">
    <property type="protein sequence ID" value="CEL99123.1"/>
    <property type="molecule type" value="Genomic_DNA"/>
</dbReference>
<dbReference type="Proteomes" id="UP000041254">
    <property type="component" value="Unassembled WGS sequence"/>
</dbReference>
<sequence>MMVRFVLVVVVVSLAVAAAKPQETLKKGKGKGSHRQQPKQTAECLATPIRAFVGEVATLPLSEFLTFAEGLPGGPELLGEAVTNVTVSPPFDDEANGPVTAEVTYFINFDVNFATGDDPVPFERTCPVQATCVTPPTNTTTAAPTGDEFSVKCMDQQLNGSPGEDTSKPITAFARVEGGSGGWKAVGVSVPASFNKMYGPKTKNMGLALKKNIGTQSLILISVPEAKPLKKEVSVPVHFKFSKGDKHVSKTCPVRLMVV</sequence>
<feature type="signal peptide" evidence="1">
    <location>
        <begin position="1"/>
        <end position="19"/>
    </location>
</feature>
<evidence type="ECO:0000313" key="3">
    <source>
        <dbReference type="Proteomes" id="UP000041254"/>
    </source>
</evidence>
<name>A0A0G4ENG6_VITBC</name>
<evidence type="ECO:0000313" key="2">
    <source>
        <dbReference type="EMBL" id="CEL99123.1"/>
    </source>
</evidence>
<reference evidence="2 3" key="1">
    <citation type="submission" date="2014-11" db="EMBL/GenBank/DDBJ databases">
        <authorList>
            <person name="Zhu J."/>
            <person name="Qi W."/>
            <person name="Song R."/>
        </authorList>
    </citation>
    <scope>NUCLEOTIDE SEQUENCE [LARGE SCALE GENOMIC DNA]</scope>
</reference>
<protein>
    <recommendedName>
        <fullName evidence="4">MD-2-related lipid-recognition domain-containing protein</fullName>
    </recommendedName>
</protein>
<accession>A0A0G4ENG6</accession>
<keyword evidence="1" id="KW-0732">Signal</keyword>
<organism evidence="2 3">
    <name type="scientific">Vitrella brassicaformis (strain CCMP3155)</name>
    <dbReference type="NCBI Taxonomy" id="1169540"/>
    <lineage>
        <taxon>Eukaryota</taxon>
        <taxon>Sar</taxon>
        <taxon>Alveolata</taxon>
        <taxon>Colpodellida</taxon>
        <taxon>Vitrellaceae</taxon>
        <taxon>Vitrella</taxon>
    </lineage>
</organism>
<evidence type="ECO:0000256" key="1">
    <source>
        <dbReference type="SAM" id="SignalP"/>
    </source>
</evidence>
<evidence type="ECO:0008006" key="4">
    <source>
        <dbReference type="Google" id="ProtNLM"/>
    </source>
</evidence>
<feature type="chain" id="PRO_5005187377" description="MD-2-related lipid-recognition domain-containing protein" evidence="1">
    <location>
        <begin position="20"/>
        <end position="259"/>
    </location>
</feature>
<gene>
    <name evidence="2" type="ORF">Vbra_2831</name>
</gene>
<proteinExistence type="predicted"/>
<dbReference type="VEuPathDB" id="CryptoDB:Vbra_2831"/>
<keyword evidence="3" id="KW-1185">Reference proteome</keyword>
<dbReference type="AlphaFoldDB" id="A0A0G4ENG6"/>
<dbReference type="InParanoid" id="A0A0G4ENG6"/>